<dbReference type="GO" id="GO:0008835">
    <property type="term" value="F:diaminohydroxyphosphoribosylaminopyrimidine deaminase activity"/>
    <property type="evidence" value="ECO:0007669"/>
    <property type="project" value="InterPro"/>
</dbReference>
<protein>
    <submittedName>
        <fullName evidence="10">Unannotated protein</fullName>
    </submittedName>
</protein>
<reference evidence="10" key="1">
    <citation type="submission" date="2020-05" db="EMBL/GenBank/DDBJ databases">
        <authorList>
            <person name="Chiriac C."/>
            <person name="Salcher M."/>
            <person name="Ghai R."/>
            <person name="Kavagutti S V."/>
        </authorList>
    </citation>
    <scope>NUCLEOTIDE SEQUENCE</scope>
</reference>
<dbReference type="InterPro" id="IPR002125">
    <property type="entry name" value="CMP_dCMP_dom"/>
</dbReference>
<evidence type="ECO:0000256" key="7">
    <source>
        <dbReference type="ARBA" id="ARBA00023002"/>
    </source>
</evidence>
<evidence type="ECO:0000256" key="1">
    <source>
        <dbReference type="ARBA" id="ARBA00004882"/>
    </source>
</evidence>
<proteinExistence type="predicted"/>
<keyword evidence="6" id="KW-0521">NADP</keyword>
<dbReference type="PROSITE" id="PS00903">
    <property type="entry name" value="CYT_DCMP_DEAMINASES_1"/>
    <property type="match status" value="1"/>
</dbReference>
<dbReference type="EMBL" id="CAEZST010000003">
    <property type="protein sequence ID" value="CAB4541817.1"/>
    <property type="molecule type" value="Genomic_DNA"/>
</dbReference>
<sequence length="340" mass="37320">MQLKHLESAMQRSLELALLGPAWGVNPQVGAVILDQEGRIVAEGYHKGAGTAHAEVMAIEDLKRSISYPFAPGYTAVVTLEPCNHFGRTGPCAQALIDAGISRVVFPIKDPGNESAGGAQRLRDNGVEVIEGVLREKAKEQARVWLTAKQLARPFVTLKWASSLDGRIAAADGSSKWISGEESRQDAHDLRRDVDAILVGTGTVLADDPELTARDRTGNYYAHQPLRVVMGEREISSDRRIFNDKAATIQIRARNPQVVLDELTKREVKHLLVEGGSKIVSEFIRNNLVDEFIIYLAPLLLGGPRLAINDLGIPGMSEALKLRITEQKLLGEDLFIRARR</sequence>
<evidence type="ECO:0000256" key="6">
    <source>
        <dbReference type="ARBA" id="ARBA00022857"/>
    </source>
</evidence>
<dbReference type="Pfam" id="PF01872">
    <property type="entry name" value="RibD_C"/>
    <property type="match status" value="1"/>
</dbReference>
<organism evidence="10">
    <name type="scientific">freshwater metagenome</name>
    <dbReference type="NCBI Taxonomy" id="449393"/>
    <lineage>
        <taxon>unclassified sequences</taxon>
        <taxon>metagenomes</taxon>
        <taxon>ecological metagenomes</taxon>
    </lineage>
</organism>
<accession>A0A6J6BT27</accession>
<evidence type="ECO:0000256" key="2">
    <source>
        <dbReference type="ARBA" id="ARBA00004910"/>
    </source>
</evidence>
<dbReference type="InterPro" id="IPR050765">
    <property type="entry name" value="Riboflavin_Biosynth_HTPR"/>
</dbReference>
<dbReference type="PIRSF" id="PIRSF006769">
    <property type="entry name" value="RibD"/>
    <property type="match status" value="1"/>
</dbReference>
<dbReference type="SUPFAM" id="SSF53927">
    <property type="entry name" value="Cytidine deaminase-like"/>
    <property type="match status" value="1"/>
</dbReference>
<dbReference type="UniPathway" id="UPA00275">
    <property type="reaction ID" value="UER00401"/>
</dbReference>
<keyword evidence="8" id="KW-0511">Multifunctional enzyme</keyword>
<dbReference type="NCBIfam" id="TIGR00326">
    <property type="entry name" value="eubact_ribD"/>
    <property type="match status" value="1"/>
</dbReference>
<evidence type="ECO:0000256" key="4">
    <source>
        <dbReference type="ARBA" id="ARBA00022723"/>
    </source>
</evidence>
<dbReference type="PANTHER" id="PTHR38011">
    <property type="entry name" value="DIHYDROFOLATE REDUCTASE FAMILY PROTEIN (AFU_ORTHOLOGUE AFUA_8G06820)"/>
    <property type="match status" value="1"/>
</dbReference>
<keyword evidence="5" id="KW-0862">Zinc</keyword>
<dbReference type="InterPro" id="IPR016193">
    <property type="entry name" value="Cytidine_deaminase-like"/>
</dbReference>
<dbReference type="SUPFAM" id="SSF53597">
    <property type="entry name" value="Dihydrofolate reductase-like"/>
    <property type="match status" value="1"/>
</dbReference>
<dbReference type="AlphaFoldDB" id="A0A6J6BT27"/>
<dbReference type="GO" id="GO:0008703">
    <property type="term" value="F:5-amino-6-(5-phosphoribosylamino)uracil reductase activity"/>
    <property type="evidence" value="ECO:0007669"/>
    <property type="project" value="InterPro"/>
</dbReference>
<dbReference type="EMBL" id="CAEZTO010000011">
    <property type="protein sequence ID" value="CAB4572599.1"/>
    <property type="molecule type" value="Genomic_DNA"/>
</dbReference>
<evidence type="ECO:0000256" key="3">
    <source>
        <dbReference type="ARBA" id="ARBA00022619"/>
    </source>
</evidence>
<keyword evidence="3" id="KW-0686">Riboflavin biosynthesis</keyword>
<dbReference type="InterPro" id="IPR002734">
    <property type="entry name" value="RibDG_C"/>
</dbReference>
<evidence type="ECO:0000256" key="5">
    <source>
        <dbReference type="ARBA" id="ARBA00022833"/>
    </source>
</evidence>
<name>A0A6J6BT27_9ZZZZ</name>
<keyword evidence="7" id="KW-0560">Oxidoreductase</keyword>
<dbReference type="PANTHER" id="PTHR38011:SF7">
    <property type="entry name" value="2,5-DIAMINO-6-RIBOSYLAMINO-4(3H)-PYRIMIDINONE 5'-PHOSPHATE REDUCTASE"/>
    <property type="match status" value="1"/>
</dbReference>
<evidence type="ECO:0000256" key="8">
    <source>
        <dbReference type="ARBA" id="ARBA00023268"/>
    </source>
</evidence>
<feature type="domain" description="CMP/dCMP-type deaminase" evidence="9">
    <location>
        <begin position="4"/>
        <end position="121"/>
    </location>
</feature>
<evidence type="ECO:0000259" key="9">
    <source>
        <dbReference type="PROSITE" id="PS51747"/>
    </source>
</evidence>
<dbReference type="CDD" id="cd01284">
    <property type="entry name" value="Riboflavin_deaminase-reductase"/>
    <property type="match status" value="1"/>
</dbReference>
<comment type="pathway">
    <text evidence="2">Cofactor biosynthesis; riboflavin biosynthesis; 5-amino-6-(D-ribitylamino)uracil from GTP: step 3/4.</text>
</comment>
<dbReference type="InterPro" id="IPR016192">
    <property type="entry name" value="APOBEC/CMP_deaminase_Zn-bd"/>
</dbReference>
<dbReference type="GO" id="GO:0008270">
    <property type="term" value="F:zinc ion binding"/>
    <property type="evidence" value="ECO:0007669"/>
    <property type="project" value="InterPro"/>
</dbReference>
<dbReference type="Gene3D" id="3.40.140.10">
    <property type="entry name" value="Cytidine Deaminase, domain 2"/>
    <property type="match status" value="1"/>
</dbReference>
<evidence type="ECO:0000313" key="11">
    <source>
        <dbReference type="EMBL" id="CAB4572599.1"/>
    </source>
</evidence>
<evidence type="ECO:0000313" key="10">
    <source>
        <dbReference type="EMBL" id="CAB4541817.1"/>
    </source>
</evidence>
<dbReference type="Pfam" id="PF00383">
    <property type="entry name" value="dCMP_cyt_deam_1"/>
    <property type="match status" value="1"/>
</dbReference>
<dbReference type="InterPro" id="IPR024072">
    <property type="entry name" value="DHFR-like_dom_sf"/>
</dbReference>
<gene>
    <name evidence="10" type="ORF">UFOPK1503_00304</name>
    <name evidence="11" type="ORF">UFOPK1693_00820</name>
</gene>
<dbReference type="GO" id="GO:0009231">
    <property type="term" value="P:riboflavin biosynthetic process"/>
    <property type="evidence" value="ECO:0007669"/>
    <property type="project" value="UniProtKB-UniPathway"/>
</dbReference>
<comment type="pathway">
    <text evidence="1">Cofactor biosynthesis; riboflavin biosynthesis; 5-amino-6-(D-ribitylamino)uracil from GTP: step 2/4.</text>
</comment>
<dbReference type="InterPro" id="IPR004794">
    <property type="entry name" value="Eubact_RibD"/>
</dbReference>
<keyword evidence="4" id="KW-0479">Metal-binding</keyword>
<dbReference type="PROSITE" id="PS51747">
    <property type="entry name" value="CYT_DCMP_DEAMINASES_2"/>
    <property type="match status" value="1"/>
</dbReference>
<dbReference type="Gene3D" id="3.40.430.10">
    <property type="entry name" value="Dihydrofolate Reductase, subunit A"/>
    <property type="match status" value="1"/>
</dbReference>